<evidence type="ECO:0000313" key="2">
    <source>
        <dbReference type="EMBL" id="GAT60451.1"/>
    </source>
</evidence>
<protein>
    <submittedName>
        <fullName evidence="2">Uncharacterized protein</fullName>
    </submittedName>
</protein>
<sequence length="184" mass="19731">MFSEDSSMTYLSDLNDDTVLLQRDYRAGPRSAVMLYPPSPSSPRDWVLTWPPVFHDSLPPTPTTASSMYYTPPSSPMLEPASPTLSEASSATSEGSESWFIGSSSSSGTTDSDTNSTSSTPLTTPIIAPLPFIPFVAGWPAGHRELLLDILLGRTPGKAAIQPPRLKGLARLRRIAPPPICTQA</sequence>
<name>A0ABQ0MAY4_MYCCL</name>
<evidence type="ECO:0000313" key="3">
    <source>
        <dbReference type="Proteomes" id="UP000815677"/>
    </source>
</evidence>
<feature type="region of interest" description="Disordered" evidence="1">
    <location>
        <begin position="65"/>
        <end position="123"/>
    </location>
</feature>
<dbReference type="Proteomes" id="UP000815677">
    <property type="component" value="Unassembled WGS sequence"/>
</dbReference>
<evidence type="ECO:0000256" key="1">
    <source>
        <dbReference type="SAM" id="MobiDB-lite"/>
    </source>
</evidence>
<gene>
    <name evidence="2" type="ORF">MCHLO_16586</name>
</gene>
<reference evidence="2" key="1">
    <citation type="submission" date="2014-09" db="EMBL/GenBank/DDBJ databases">
        <title>Genome sequence of the luminous mushroom Mycena chlorophos for searching fungal bioluminescence genes.</title>
        <authorList>
            <person name="Tanaka Y."/>
            <person name="Kasuga D."/>
            <person name="Oba Y."/>
            <person name="Hase S."/>
            <person name="Sato K."/>
            <person name="Oba Y."/>
            <person name="Sakakibara Y."/>
        </authorList>
    </citation>
    <scope>NUCLEOTIDE SEQUENCE</scope>
</reference>
<accession>A0ABQ0MAY4</accession>
<proteinExistence type="predicted"/>
<dbReference type="EMBL" id="DF849951">
    <property type="protein sequence ID" value="GAT60451.1"/>
    <property type="molecule type" value="Genomic_DNA"/>
</dbReference>
<keyword evidence="3" id="KW-1185">Reference proteome</keyword>
<organism evidence="2 3">
    <name type="scientific">Mycena chlorophos</name>
    <name type="common">Agaric fungus</name>
    <name type="synonym">Agaricus chlorophos</name>
    <dbReference type="NCBI Taxonomy" id="658473"/>
    <lineage>
        <taxon>Eukaryota</taxon>
        <taxon>Fungi</taxon>
        <taxon>Dikarya</taxon>
        <taxon>Basidiomycota</taxon>
        <taxon>Agaricomycotina</taxon>
        <taxon>Agaricomycetes</taxon>
        <taxon>Agaricomycetidae</taxon>
        <taxon>Agaricales</taxon>
        <taxon>Marasmiineae</taxon>
        <taxon>Mycenaceae</taxon>
        <taxon>Mycena</taxon>
    </lineage>
</organism>